<keyword evidence="2" id="KW-1185">Reference proteome</keyword>
<name>A0ABN1PJQ4_9ACTN</name>
<proteinExistence type="predicted"/>
<reference evidence="1 2" key="1">
    <citation type="journal article" date="2019" name="Int. J. Syst. Evol. Microbiol.">
        <title>The Global Catalogue of Microorganisms (GCM) 10K type strain sequencing project: providing services to taxonomists for standard genome sequencing and annotation.</title>
        <authorList>
            <consortium name="The Broad Institute Genomics Platform"/>
            <consortium name="The Broad Institute Genome Sequencing Center for Infectious Disease"/>
            <person name="Wu L."/>
            <person name="Ma J."/>
        </authorList>
    </citation>
    <scope>NUCLEOTIDE SEQUENCE [LARGE SCALE GENOMIC DNA]</scope>
    <source>
        <strain evidence="1 2">JCM 10673</strain>
    </source>
</reference>
<dbReference type="Proteomes" id="UP001501005">
    <property type="component" value="Unassembled WGS sequence"/>
</dbReference>
<sequence>MLEWLEGPVRLRGAAMTEDLQEMGPVDYLIVEFPGNRMTGEGFPLLLDLVERGIIRVIDLVFVRKDTDGSVAALELREIGDEIDLTMFEGASSGLLDQSDLDDAGTALEPGSSAAVLVYENTWAAPLARALRRGGAQMVASGRIPVPALLAALDATEATPPPSGPVAA</sequence>
<organism evidence="1 2">
    <name type="scientific">Streptomyces thermoalcalitolerans</name>
    <dbReference type="NCBI Taxonomy" id="65605"/>
    <lineage>
        <taxon>Bacteria</taxon>
        <taxon>Bacillati</taxon>
        <taxon>Actinomycetota</taxon>
        <taxon>Actinomycetes</taxon>
        <taxon>Kitasatosporales</taxon>
        <taxon>Streptomycetaceae</taxon>
        <taxon>Streptomyces</taxon>
    </lineage>
</organism>
<dbReference type="Pfam" id="PF19850">
    <property type="entry name" value="DUF6325"/>
    <property type="match status" value="1"/>
</dbReference>
<dbReference type="InterPro" id="IPR046288">
    <property type="entry name" value="DUF6325"/>
</dbReference>
<gene>
    <name evidence="1" type="ORF">GCM10009549_51940</name>
</gene>
<comment type="caution">
    <text evidence="1">The sequence shown here is derived from an EMBL/GenBank/DDBJ whole genome shotgun (WGS) entry which is preliminary data.</text>
</comment>
<evidence type="ECO:0008006" key="3">
    <source>
        <dbReference type="Google" id="ProtNLM"/>
    </source>
</evidence>
<evidence type="ECO:0000313" key="2">
    <source>
        <dbReference type="Proteomes" id="UP001501005"/>
    </source>
</evidence>
<protein>
    <recommendedName>
        <fullName evidence="3">DUF1269 domain-containing family protein</fullName>
    </recommendedName>
</protein>
<dbReference type="EMBL" id="BAAAHG010000064">
    <property type="protein sequence ID" value="GAA0929163.1"/>
    <property type="molecule type" value="Genomic_DNA"/>
</dbReference>
<evidence type="ECO:0000313" key="1">
    <source>
        <dbReference type="EMBL" id="GAA0929163.1"/>
    </source>
</evidence>
<accession>A0ABN1PJQ4</accession>